<dbReference type="OrthoDB" id="9804993at2"/>
<dbReference type="InterPro" id="IPR029058">
    <property type="entry name" value="AB_hydrolase_fold"/>
</dbReference>
<dbReference type="Proteomes" id="UP000256486">
    <property type="component" value="Unassembled WGS sequence"/>
</dbReference>
<dbReference type="PANTHER" id="PTHR15394:SF3">
    <property type="entry name" value="SERINE HYDROLASE RBBP9"/>
    <property type="match status" value="1"/>
</dbReference>
<dbReference type="PANTHER" id="PTHR15394">
    <property type="entry name" value="SERINE HYDROLASE RBBP9"/>
    <property type="match status" value="1"/>
</dbReference>
<evidence type="ECO:0000313" key="2">
    <source>
        <dbReference type="Proteomes" id="UP000256486"/>
    </source>
</evidence>
<dbReference type="SUPFAM" id="SSF53474">
    <property type="entry name" value="alpha/beta-Hydrolases"/>
    <property type="match status" value="1"/>
</dbReference>
<dbReference type="InterPro" id="IPR010662">
    <property type="entry name" value="RBBP9/YdeN"/>
</dbReference>
<protein>
    <recommendedName>
        <fullName evidence="3">Alpha/beta hydrolase</fullName>
    </recommendedName>
</protein>
<keyword evidence="2" id="KW-1185">Reference proteome</keyword>
<dbReference type="RefSeq" id="WP_116413332.1">
    <property type="nucleotide sequence ID" value="NZ_NBWZ01000001.1"/>
</dbReference>
<reference evidence="1 2" key="1">
    <citation type="submission" date="2017-04" db="EMBL/GenBank/DDBJ databases">
        <title>Comparative genome analysis of Subtercola boreus.</title>
        <authorList>
            <person name="Cho Y.-J."/>
            <person name="Cho A."/>
            <person name="Kim O.-S."/>
            <person name="Lee J.-I."/>
        </authorList>
    </citation>
    <scope>NUCLEOTIDE SEQUENCE [LARGE SCALE GENOMIC DNA]</scope>
    <source>
        <strain evidence="1 2">K300</strain>
    </source>
</reference>
<accession>A0A3E0VDE0</accession>
<evidence type="ECO:0008006" key="3">
    <source>
        <dbReference type="Google" id="ProtNLM"/>
    </source>
</evidence>
<sequence length="195" mass="20471">MSEATPTRRVVVLHGYNAHPGKHWFDWLAAELAPEGITVFTPALPDSAEPQLHAWLASARDAIGTPDDGLVVIGHSLGSITALKALAALLGPAPGPARLGGLVLVSGFDRRLANLPGIDGFTVATVDYAPIIRCTRSRRMIVSDDDEIVAPALSHDLAAALDAEVTVVPGAGHFCQEDGYTSFPEVARVVRAILA</sequence>
<dbReference type="AlphaFoldDB" id="A0A3E0VDE0"/>
<dbReference type="Gene3D" id="3.40.50.1820">
    <property type="entry name" value="alpha/beta hydrolase"/>
    <property type="match status" value="1"/>
</dbReference>
<dbReference type="EMBL" id="NBWZ01000001">
    <property type="protein sequence ID" value="RFA07912.1"/>
    <property type="molecule type" value="Genomic_DNA"/>
</dbReference>
<comment type="caution">
    <text evidence="1">The sequence shown here is derived from an EMBL/GenBank/DDBJ whole genome shotgun (WGS) entry which is preliminary data.</text>
</comment>
<organism evidence="1 2">
    <name type="scientific">Subtercola boreus</name>
    <dbReference type="NCBI Taxonomy" id="120213"/>
    <lineage>
        <taxon>Bacteria</taxon>
        <taxon>Bacillati</taxon>
        <taxon>Actinomycetota</taxon>
        <taxon>Actinomycetes</taxon>
        <taxon>Micrococcales</taxon>
        <taxon>Microbacteriaceae</taxon>
        <taxon>Subtercola</taxon>
    </lineage>
</organism>
<evidence type="ECO:0000313" key="1">
    <source>
        <dbReference type="EMBL" id="RFA07912.1"/>
    </source>
</evidence>
<dbReference type="GO" id="GO:0016787">
    <property type="term" value="F:hydrolase activity"/>
    <property type="evidence" value="ECO:0007669"/>
    <property type="project" value="InterPro"/>
</dbReference>
<dbReference type="Pfam" id="PF06821">
    <property type="entry name" value="Ser_hydrolase"/>
    <property type="match status" value="1"/>
</dbReference>
<proteinExistence type="predicted"/>
<gene>
    <name evidence="1" type="ORF">B7R54_00795</name>
</gene>
<name>A0A3E0VDE0_9MICO</name>